<dbReference type="AlphaFoldDB" id="A0A2U2ACT1"/>
<dbReference type="PROSITE" id="PS00092">
    <property type="entry name" value="N6_MTASE"/>
    <property type="match status" value="1"/>
</dbReference>
<evidence type="ECO:0000256" key="2">
    <source>
        <dbReference type="ARBA" id="ARBA00011900"/>
    </source>
</evidence>
<dbReference type="Pfam" id="PF01555">
    <property type="entry name" value="N6_N4_Mtase"/>
    <property type="match status" value="1"/>
</dbReference>
<dbReference type="Gene3D" id="3.40.50.150">
    <property type="entry name" value="Vaccinia Virus protein VP39"/>
    <property type="match status" value="1"/>
</dbReference>
<protein>
    <recommendedName>
        <fullName evidence="2">site-specific DNA-methyltransferase (adenine-specific)</fullName>
        <ecNumber evidence="2">2.1.1.72</ecNumber>
    </recommendedName>
</protein>
<dbReference type="InterPro" id="IPR002295">
    <property type="entry name" value="N4/N6-MTase_EcoPI_Mod-like"/>
</dbReference>
<reference evidence="9" key="1">
    <citation type="submission" date="2018-05" db="EMBL/GenBank/DDBJ databases">
        <title>Ignatzschineria dubaiensis sp. nov., isolated from necrotic foot tissues of dromedaries (Camelus dromedarius) and associated maggots in Dubai, United Arab Emirates.</title>
        <authorList>
            <person name="Tsang C.C."/>
            <person name="Tang J.Y.M."/>
            <person name="Fong J.Y.H."/>
            <person name="Kinne J."/>
            <person name="Lee H.H."/>
            <person name="Joseph M."/>
            <person name="Jose S."/>
            <person name="Schuster R.K."/>
            <person name="Tang Y."/>
            <person name="Sivakumar S."/>
            <person name="Chen J.H.K."/>
            <person name="Teng J.L.L."/>
            <person name="Lau S.K.P."/>
            <person name="Wernery U."/>
            <person name="Woo P.C.Y."/>
        </authorList>
    </citation>
    <scope>NUCLEOTIDE SEQUENCE [LARGE SCALE GENOMIC DNA]</scope>
    <source>
        <strain evidence="9">KCTC 22644</strain>
    </source>
</reference>
<dbReference type="GO" id="GO:0008170">
    <property type="term" value="F:N-methyltransferase activity"/>
    <property type="evidence" value="ECO:0007669"/>
    <property type="project" value="InterPro"/>
</dbReference>
<dbReference type="EC" id="2.1.1.72" evidence="2"/>
<comment type="similarity">
    <text evidence="1">Belongs to the N(4)/N(6)-methyltransferase family.</text>
</comment>
<keyword evidence="4 8" id="KW-0808">Transferase</keyword>
<evidence type="ECO:0000313" key="8">
    <source>
        <dbReference type="EMBL" id="PWD80427.1"/>
    </source>
</evidence>
<dbReference type="RefSeq" id="WP_109189869.1">
    <property type="nucleotide sequence ID" value="NZ_BMYA01000004.1"/>
</dbReference>
<sequence>MNKLKMMSADLTAHNIDKIAELFPMCVTEVKDAEGNITRAIDFDLLKQELSASLVEGPVERYQLDWPGKRESLLAANAPIAKTLRPAPKESVDFEATENLFIEGDNLEALKLLQESYLGKFKLIYADPPYNTGNDILYKNNFHETAKEHYLSTGQIDAEGNRYVTNYSSNGLFHSNWLNMIYPRLRLTRNLLQEDGFLCLAIDHNELANFISIIDEIYGEQNRVGIISVVHKPEGRNQAKFFGPSNEFMLVYAKNIEQAKLRKVVLDAELAKEYQFSDEKGLYKRKNFIRLSDGKYSLRENKPSFFYPIYVNRTNLVISMGDGEGFEPIYPITQSGQERTWKTTPETFWQRYEQNDIEAVIEDGKIIIYEKLREDQVIKTHWIDKKYHGYHYGTKLLDQLLGAKTFDFPKSLYLIKDILKLMTDTNDFILDFFAGSSTTAHAVMQLNAEDGGNRKFIMVQLPEATDEKSEAYKAGYQTIAEISKERIRRAGKQILESENIHEDWNRDIGFRVFKVDSSNMKEVYYHPAELSQADLLEQVDNVKADRTPEDLLFQVMLDWGLELSLPIATEEIEGKKVFFVAGDALIACFDAGITESLVQTLAAKEPLRLLFRDNHYLDNDTKINAEQLVKQIAPNTELKSI</sequence>
<dbReference type="SUPFAM" id="SSF53335">
    <property type="entry name" value="S-adenosyl-L-methionine-dependent methyltransferases"/>
    <property type="match status" value="1"/>
</dbReference>
<comment type="catalytic activity">
    <reaction evidence="6">
        <text>a 2'-deoxyadenosine in DNA + S-adenosyl-L-methionine = an N(6)-methyl-2'-deoxyadenosine in DNA + S-adenosyl-L-homocysteine + H(+)</text>
        <dbReference type="Rhea" id="RHEA:15197"/>
        <dbReference type="Rhea" id="RHEA-COMP:12418"/>
        <dbReference type="Rhea" id="RHEA-COMP:12419"/>
        <dbReference type="ChEBI" id="CHEBI:15378"/>
        <dbReference type="ChEBI" id="CHEBI:57856"/>
        <dbReference type="ChEBI" id="CHEBI:59789"/>
        <dbReference type="ChEBI" id="CHEBI:90615"/>
        <dbReference type="ChEBI" id="CHEBI:90616"/>
        <dbReference type="EC" id="2.1.1.72"/>
    </reaction>
</comment>
<evidence type="ECO:0000259" key="7">
    <source>
        <dbReference type="Pfam" id="PF01555"/>
    </source>
</evidence>
<dbReference type="PIRSF" id="PIRSF015855">
    <property type="entry name" value="TypeIII_Mtase_mKpnI"/>
    <property type="match status" value="1"/>
</dbReference>
<keyword evidence="3 8" id="KW-0489">Methyltransferase</keyword>
<keyword evidence="5" id="KW-0949">S-adenosyl-L-methionine</keyword>
<feature type="domain" description="DNA methylase N-4/N-6" evidence="7">
    <location>
        <begin position="122"/>
        <end position="457"/>
    </location>
</feature>
<dbReference type="InterPro" id="IPR029063">
    <property type="entry name" value="SAM-dependent_MTases_sf"/>
</dbReference>
<dbReference type="GO" id="GO:0009007">
    <property type="term" value="F:site-specific DNA-methyltransferase (adenine-specific) activity"/>
    <property type="evidence" value="ECO:0007669"/>
    <property type="project" value="UniProtKB-EC"/>
</dbReference>
<dbReference type="OrthoDB" id="9816043at2"/>
<evidence type="ECO:0000256" key="5">
    <source>
        <dbReference type="ARBA" id="ARBA00022691"/>
    </source>
</evidence>
<keyword evidence="9" id="KW-1185">Reference proteome</keyword>
<evidence type="ECO:0000256" key="1">
    <source>
        <dbReference type="ARBA" id="ARBA00006594"/>
    </source>
</evidence>
<organism evidence="8 9">
    <name type="scientific">Ignatzschineria ureiclastica</name>
    <dbReference type="NCBI Taxonomy" id="472582"/>
    <lineage>
        <taxon>Bacteria</taxon>
        <taxon>Pseudomonadati</taxon>
        <taxon>Pseudomonadota</taxon>
        <taxon>Gammaproteobacteria</taxon>
        <taxon>Cardiobacteriales</taxon>
        <taxon>Ignatzschineriaceae</taxon>
        <taxon>Ignatzschineria</taxon>
    </lineage>
</organism>
<dbReference type="InterPro" id="IPR002052">
    <property type="entry name" value="DNA_methylase_N6_adenine_CS"/>
</dbReference>
<dbReference type="PRINTS" id="PR00506">
    <property type="entry name" value="D21N6MTFRASE"/>
</dbReference>
<dbReference type="EMBL" id="QEWQ01000006">
    <property type="protein sequence ID" value="PWD80427.1"/>
    <property type="molecule type" value="Genomic_DNA"/>
</dbReference>
<accession>A0A2U2ACT1</accession>
<comment type="caution">
    <text evidence="8">The sequence shown here is derived from an EMBL/GenBank/DDBJ whole genome shotgun (WGS) entry which is preliminary data.</text>
</comment>
<dbReference type="GO" id="GO:0032259">
    <property type="term" value="P:methylation"/>
    <property type="evidence" value="ECO:0007669"/>
    <property type="project" value="UniProtKB-KW"/>
</dbReference>
<evidence type="ECO:0000256" key="3">
    <source>
        <dbReference type="ARBA" id="ARBA00022603"/>
    </source>
</evidence>
<evidence type="ECO:0000256" key="4">
    <source>
        <dbReference type="ARBA" id="ARBA00022679"/>
    </source>
</evidence>
<evidence type="ECO:0000313" key="9">
    <source>
        <dbReference type="Proteomes" id="UP000245020"/>
    </source>
</evidence>
<dbReference type="InterPro" id="IPR002941">
    <property type="entry name" value="DNA_methylase_N4/N6"/>
</dbReference>
<proteinExistence type="inferred from homology"/>
<dbReference type="GO" id="GO:0003677">
    <property type="term" value="F:DNA binding"/>
    <property type="evidence" value="ECO:0007669"/>
    <property type="project" value="InterPro"/>
</dbReference>
<name>A0A2U2ACT1_9GAMM</name>
<dbReference type="Proteomes" id="UP000245020">
    <property type="component" value="Unassembled WGS sequence"/>
</dbReference>
<evidence type="ECO:0000256" key="6">
    <source>
        <dbReference type="ARBA" id="ARBA00047942"/>
    </source>
</evidence>
<gene>
    <name evidence="8" type="ORF">DC083_08925</name>
</gene>